<sequence>MIQIPNLQFSNYNNLLKSPYFLSDLIPLWTGGETFMEMRFQIRCNSTQVENYRKDQLMGVRLIAQNTLTQRKRNYLIEFQPNQLQAQVFGYHEDDELTVSNLLLYFSLLKKSSLTIGLKQKSMLISIYSYLILKLQQQIQMYTNKYKIVLIKLTIDNGRNLHDKNCQYNNSKFIILF</sequence>
<name>A0A8S1P8S5_9CILI</name>
<evidence type="ECO:0000313" key="2">
    <source>
        <dbReference type="Proteomes" id="UP000692954"/>
    </source>
</evidence>
<protein>
    <submittedName>
        <fullName evidence="1">Uncharacterized protein</fullName>
    </submittedName>
</protein>
<keyword evidence="2" id="KW-1185">Reference proteome</keyword>
<reference evidence="1" key="1">
    <citation type="submission" date="2021-01" db="EMBL/GenBank/DDBJ databases">
        <authorList>
            <consortium name="Genoscope - CEA"/>
            <person name="William W."/>
        </authorList>
    </citation>
    <scope>NUCLEOTIDE SEQUENCE</scope>
</reference>
<accession>A0A8S1P8S5</accession>
<evidence type="ECO:0000313" key="1">
    <source>
        <dbReference type="EMBL" id="CAD8099425.1"/>
    </source>
</evidence>
<proteinExistence type="predicted"/>
<gene>
    <name evidence="1" type="ORF">PSON_ATCC_30995.1.T0720004</name>
</gene>
<comment type="caution">
    <text evidence="1">The sequence shown here is derived from an EMBL/GenBank/DDBJ whole genome shotgun (WGS) entry which is preliminary data.</text>
</comment>
<dbReference type="EMBL" id="CAJJDN010000072">
    <property type="protein sequence ID" value="CAD8099425.1"/>
    <property type="molecule type" value="Genomic_DNA"/>
</dbReference>
<dbReference type="AlphaFoldDB" id="A0A8S1P8S5"/>
<dbReference type="Proteomes" id="UP000692954">
    <property type="component" value="Unassembled WGS sequence"/>
</dbReference>
<organism evidence="1 2">
    <name type="scientific">Paramecium sonneborni</name>
    <dbReference type="NCBI Taxonomy" id="65129"/>
    <lineage>
        <taxon>Eukaryota</taxon>
        <taxon>Sar</taxon>
        <taxon>Alveolata</taxon>
        <taxon>Ciliophora</taxon>
        <taxon>Intramacronucleata</taxon>
        <taxon>Oligohymenophorea</taxon>
        <taxon>Peniculida</taxon>
        <taxon>Parameciidae</taxon>
        <taxon>Paramecium</taxon>
    </lineage>
</organism>